<gene>
    <name evidence="1" type="ORF">DFR59_11253</name>
</gene>
<accession>A0A370G8P2</accession>
<dbReference type="SUPFAM" id="SSF140500">
    <property type="entry name" value="BAS1536-like"/>
    <property type="match status" value="1"/>
</dbReference>
<protein>
    <submittedName>
        <fullName evidence="1">Spo0E like sporulation regulatory protein</fullName>
    </submittedName>
</protein>
<dbReference type="GO" id="GO:0046983">
    <property type="term" value="F:protein dimerization activity"/>
    <property type="evidence" value="ECO:0007669"/>
    <property type="project" value="InterPro"/>
</dbReference>
<dbReference type="EMBL" id="QQAY01000012">
    <property type="protein sequence ID" value="RDI40137.1"/>
    <property type="molecule type" value="Genomic_DNA"/>
</dbReference>
<dbReference type="GO" id="GO:0043937">
    <property type="term" value="P:regulation of sporulation"/>
    <property type="evidence" value="ECO:0007669"/>
    <property type="project" value="InterPro"/>
</dbReference>
<name>A0A370G8P2_9BACI</name>
<reference evidence="1 2" key="1">
    <citation type="submission" date="2018-07" db="EMBL/GenBank/DDBJ databases">
        <title>Genomic Encyclopedia of Type Strains, Phase IV (KMG-IV): sequencing the most valuable type-strain genomes for metagenomic binning, comparative biology and taxonomic classification.</title>
        <authorList>
            <person name="Goeker M."/>
        </authorList>
    </citation>
    <scope>NUCLEOTIDE SEQUENCE [LARGE SCALE GENOMIC DNA]</scope>
    <source>
        <strain evidence="1 2">DSM 25281</strain>
    </source>
</reference>
<evidence type="ECO:0000313" key="1">
    <source>
        <dbReference type="EMBL" id="RDI40137.1"/>
    </source>
</evidence>
<dbReference type="InterPro" id="IPR037208">
    <property type="entry name" value="Spo0E-like_sf"/>
</dbReference>
<dbReference type="AlphaFoldDB" id="A0A370G8P2"/>
<keyword evidence="2" id="KW-1185">Reference proteome</keyword>
<dbReference type="PANTHER" id="PTHR41263">
    <property type="entry name" value="ASPARTYL-PHOSPHATE PHOSPHATASE YISI"/>
    <property type="match status" value="1"/>
</dbReference>
<sequence>MAMEMDIEAVRRKMIQTGLEKGLTHSDTVQLSKELDKLLHRVQLFVSGMKLKR</sequence>
<dbReference type="Proteomes" id="UP000255326">
    <property type="component" value="Unassembled WGS sequence"/>
</dbReference>
<organism evidence="1 2">
    <name type="scientific">Falsibacillus pallidus</name>
    <dbReference type="NCBI Taxonomy" id="493781"/>
    <lineage>
        <taxon>Bacteria</taxon>
        <taxon>Bacillati</taxon>
        <taxon>Bacillota</taxon>
        <taxon>Bacilli</taxon>
        <taxon>Bacillales</taxon>
        <taxon>Bacillaceae</taxon>
        <taxon>Falsibacillus</taxon>
    </lineage>
</organism>
<dbReference type="OrthoDB" id="2973859at2"/>
<proteinExistence type="predicted"/>
<comment type="caution">
    <text evidence="1">The sequence shown here is derived from an EMBL/GenBank/DDBJ whole genome shotgun (WGS) entry which is preliminary data.</text>
</comment>
<dbReference type="InterPro" id="IPR053028">
    <property type="entry name" value="Spo0E-like_phosphatase"/>
</dbReference>
<evidence type="ECO:0000313" key="2">
    <source>
        <dbReference type="Proteomes" id="UP000255326"/>
    </source>
</evidence>
<dbReference type="InterPro" id="IPR036638">
    <property type="entry name" value="HLH_DNA-bd_sf"/>
</dbReference>
<dbReference type="Gene3D" id="4.10.280.10">
    <property type="entry name" value="Helix-loop-helix DNA-binding domain"/>
    <property type="match status" value="1"/>
</dbReference>
<dbReference type="Pfam" id="PF09388">
    <property type="entry name" value="SpoOE-like"/>
    <property type="match status" value="1"/>
</dbReference>
<dbReference type="PANTHER" id="PTHR41263:SF1">
    <property type="entry name" value="ASPARTYL-PHOSPHATE PHOSPHATASE YISI"/>
    <property type="match status" value="1"/>
</dbReference>
<dbReference type="InterPro" id="IPR018540">
    <property type="entry name" value="Spo0E-like"/>
</dbReference>